<dbReference type="AlphaFoldDB" id="A0A4R7W2Q0"/>
<protein>
    <submittedName>
        <fullName evidence="2">D-alanyl-D-alanine carboxypeptidase-like protein</fullName>
    </submittedName>
</protein>
<evidence type="ECO:0000259" key="1">
    <source>
        <dbReference type="Pfam" id="PF13539"/>
    </source>
</evidence>
<keyword evidence="3" id="KW-1185">Reference proteome</keyword>
<gene>
    <name evidence="2" type="ORF">CLV71_102482</name>
</gene>
<dbReference type="OrthoDB" id="9799970at2"/>
<evidence type="ECO:0000313" key="2">
    <source>
        <dbReference type="EMBL" id="TDV56415.1"/>
    </source>
</evidence>
<dbReference type="InterPro" id="IPR039561">
    <property type="entry name" value="Peptidase_M15C"/>
</dbReference>
<feature type="domain" description="Peptidase M15C" evidence="1">
    <location>
        <begin position="161"/>
        <end position="241"/>
    </location>
</feature>
<dbReference type="Proteomes" id="UP000294927">
    <property type="component" value="Unassembled WGS sequence"/>
</dbReference>
<dbReference type="EMBL" id="SOCP01000002">
    <property type="protein sequence ID" value="TDV56415.1"/>
    <property type="molecule type" value="Genomic_DNA"/>
</dbReference>
<comment type="caution">
    <text evidence="2">The sequence shown here is derived from an EMBL/GenBank/DDBJ whole genome shotgun (WGS) entry which is preliminary data.</text>
</comment>
<dbReference type="Gene3D" id="3.30.1380.10">
    <property type="match status" value="1"/>
</dbReference>
<evidence type="ECO:0000313" key="3">
    <source>
        <dbReference type="Proteomes" id="UP000294927"/>
    </source>
</evidence>
<keyword evidence="2" id="KW-0121">Carboxypeptidase</keyword>
<dbReference type="InterPro" id="IPR009045">
    <property type="entry name" value="Zn_M74/Hedgehog-like"/>
</dbReference>
<name>A0A4R7W2Q0_9PSEU</name>
<dbReference type="Pfam" id="PF13539">
    <property type="entry name" value="Peptidase_M15_4"/>
    <property type="match status" value="1"/>
</dbReference>
<keyword evidence="2" id="KW-0645">Protease</keyword>
<proteinExistence type="predicted"/>
<sequence length="242" mass="26677">MTRKQRDIRPRRVTHVRTINRLLATVVIGISALLGTGVTAGADTGGHAAAESATGLPPFVATVRPVTAERLGKSWREGCPVGPDQLRLVNMSVLGFDGRVYRGELVVAADVARDVVATFAELYFHRYPIERMETVEKYDADDDRSMEANNTSAFNCRAITGGTEWSNHSYGRAIDINPVQNPYISGSGTVYPSNGAPYTDRTRTDPGLIHADDSTVRAFESRGWDWGGYWDTPIDYQHFEKP</sequence>
<reference evidence="2 3" key="1">
    <citation type="submission" date="2019-03" db="EMBL/GenBank/DDBJ databases">
        <title>Genomic Encyclopedia of Archaeal and Bacterial Type Strains, Phase II (KMG-II): from individual species to whole genera.</title>
        <authorList>
            <person name="Goeker M."/>
        </authorList>
    </citation>
    <scope>NUCLEOTIDE SEQUENCE [LARGE SCALE GENOMIC DNA]</scope>
    <source>
        <strain evidence="2 3">DSM 45499</strain>
    </source>
</reference>
<organism evidence="2 3">
    <name type="scientific">Actinophytocola oryzae</name>
    <dbReference type="NCBI Taxonomy" id="502181"/>
    <lineage>
        <taxon>Bacteria</taxon>
        <taxon>Bacillati</taxon>
        <taxon>Actinomycetota</taxon>
        <taxon>Actinomycetes</taxon>
        <taxon>Pseudonocardiales</taxon>
        <taxon>Pseudonocardiaceae</taxon>
    </lineage>
</organism>
<dbReference type="SUPFAM" id="SSF55166">
    <property type="entry name" value="Hedgehog/DD-peptidase"/>
    <property type="match status" value="1"/>
</dbReference>
<accession>A0A4R7W2Q0</accession>
<dbReference type="GO" id="GO:0004180">
    <property type="term" value="F:carboxypeptidase activity"/>
    <property type="evidence" value="ECO:0007669"/>
    <property type="project" value="UniProtKB-KW"/>
</dbReference>
<keyword evidence="2" id="KW-0378">Hydrolase</keyword>